<feature type="non-terminal residue" evidence="3">
    <location>
        <position position="1"/>
    </location>
</feature>
<dbReference type="OrthoDB" id="10006435at2759"/>
<dbReference type="EMBL" id="CAJVCH010446945">
    <property type="protein sequence ID" value="CAG7819331.1"/>
    <property type="molecule type" value="Genomic_DNA"/>
</dbReference>
<dbReference type="PANTHER" id="PTHR11161:SF0">
    <property type="entry name" value="O-ACYLTRANSFERASE LIKE PROTEIN"/>
    <property type="match status" value="1"/>
</dbReference>
<evidence type="ECO:0000313" key="3">
    <source>
        <dbReference type="EMBL" id="CAG7819331.1"/>
    </source>
</evidence>
<evidence type="ECO:0000259" key="2">
    <source>
        <dbReference type="Pfam" id="PF01757"/>
    </source>
</evidence>
<feature type="domain" description="Acyltransferase 3" evidence="2">
    <location>
        <begin position="2"/>
        <end position="239"/>
    </location>
</feature>
<feature type="transmembrane region" description="Helical" evidence="1">
    <location>
        <begin position="112"/>
        <end position="131"/>
    </location>
</feature>
<dbReference type="AlphaFoldDB" id="A0A8J2KJR6"/>
<name>A0A8J2KJR6_9HEXA</name>
<dbReference type="Pfam" id="PF01757">
    <property type="entry name" value="Acyl_transf_3"/>
    <property type="match status" value="1"/>
</dbReference>
<feature type="transmembrane region" description="Helical" evidence="1">
    <location>
        <begin position="31"/>
        <end position="51"/>
    </location>
</feature>
<comment type="caution">
    <text evidence="3">The sequence shown here is derived from an EMBL/GenBank/DDBJ whole genome shotgun (WGS) entry which is preliminary data.</text>
</comment>
<keyword evidence="4" id="KW-1185">Reference proteome</keyword>
<evidence type="ECO:0000256" key="1">
    <source>
        <dbReference type="SAM" id="Phobius"/>
    </source>
</evidence>
<dbReference type="InterPro" id="IPR002656">
    <property type="entry name" value="Acyl_transf_3_dom"/>
</dbReference>
<keyword evidence="1" id="KW-0472">Membrane</keyword>
<feature type="transmembrane region" description="Helical" evidence="1">
    <location>
        <begin position="151"/>
        <end position="176"/>
    </location>
</feature>
<proteinExistence type="predicted"/>
<feature type="transmembrane region" description="Helical" evidence="1">
    <location>
        <begin position="6"/>
        <end position="24"/>
    </location>
</feature>
<organism evidence="3 4">
    <name type="scientific">Allacma fusca</name>
    <dbReference type="NCBI Taxonomy" id="39272"/>
    <lineage>
        <taxon>Eukaryota</taxon>
        <taxon>Metazoa</taxon>
        <taxon>Ecdysozoa</taxon>
        <taxon>Arthropoda</taxon>
        <taxon>Hexapoda</taxon>
        <taxon>Collembola</taxon>
        <taxon>Symphypleona</taxon>
        <taxon>Sminthuridae</taxon>
        <taxon>Allacma</taxon>
    </lineage>
</organism>
<keyword evidence="1" id="KW-1133">Transmembrane helix</keyword>
<dbReference type="PANTHER" id="PTHR11161">
    <property type="entry name" value="O-ACYLTRANSFERASE"/>
    <property type="match status" value="1"/>
</dbReference>
<accession>A0A8J2KJR6</accession>
<reference evidence="3" key="1">
    <citation type="submission" date="2021-06" db="EMBL/GenBank/DDBJ databases">
        <authorList>
            <person name="Hodson N. C."/>
            <person name="Mongue J. A."/>
            <person name="Jaron S. K."/>
        </authorList>
    </citation>
    <scope>NUCLEOTIDE SEQUENCE</scope>
</reference>
<dbReference type="Proteomes" id="UP000708208">
    <property type="component" value="Unassembled WGS sequence"/>
</dbReference>
<evidence type="ECO:0000313" key="4">
    <source>
        <dbReference type="Proteomes" id="UP000708208"/>
    </source>
</evidence>
<protein>
    <recommendedName>
        <fullName evidence="2">Acyltransferase 3 domain-containing protein</fullName>
    </recommendedName>
</protein>
<feature type="transmembrane region" description="Helical" evidence="1">
    <location>
        <begin position="188"/>
        <end position="207"/>
    </location>
</feature>
<gene>
    <name evidence="3" type="ORF">AFUS01_LOCUS29789</name>
</gene>
<sequence>PASWYLANDTQFYLLAPLVILPLWRKKKLGLALTGILGLVSVIIPGIIKANKNLPAVFTYSLDMKSYMEDIYYKPWTRFGTYIVGIVLGYLLHSNSKNPTLFSNLPNRVVRLGWLTSTFVAVGIMFGGVYYSDPDNEDAIYNSLHSAVYCALHRVIWSICTAWVIFACATGNGGLLDTILSHKIFVPLARLTFGIYFSSCQVQMVYHYKQPHPFYYSKYNTIFLFFGHMGMCILASYVL</sequence>
<dbReference type="GO" id="GO:0016747">
    <property type="term" value="F:acyltransferase activity, transferring groups other than amino-acyl groups"/>
    <property type="evidence" value="ECO:0007669"/>
    <property type="project" value="InterPro"/>
</dbReference>
<feature type="transmembrane region" description="Helical" evidence="1">
    <location>
        <begin position="219"/>
        <end position="238"/>
    </location>
</feature>
<feature type="transmembrane region" description="Helical" evidence="1">
    <location>
        <begin position="71"/>
        <end position="92"/>
    </location>
</feature>
<feature type="non-terminal residue" evidence="3">
    <location>
        <position position="239"/>
    </location>
</feature>
<keyword evidence="1" id="KW-0812">Transmembrane</keyword>
<dbReference type="InterPro" id="IPR052728">
    <property type="entry name" value="O2_lipid_transport_reg"/>
</dbReference>